<accession>A0A0M3HKH2</accession>
<dbReference type="WBParaSite" id="ALUE_0000201701-mRNA-1">
    <property type="protein sequence ID" value="ALUE_0000201701-mRNA-1"/>
    <property type="gene ID" value="ALUE_0000201701"/>
</dbReference>
<evidence type="ECO:0000313" key="3">
    <source>
        <dbReference type="WBParaSite" id="ALUE_0000201701-mRNA-1"/>
    </source>
</evidence>
<keyword evidence="1" id="KW-0472">Membrane</keyword>
<organism evidence="2 3">
    <name type="scientific">Ascaris lumbricoides</name>
    <name type="common">Giant roundworm</name>
    <dbReference type="NCBI Taxonomy" id="6252"/>
    <lineage>
        <taxon>Eukaryota</taxon>
        <taxon>Metazoa</taxon>
        <taxon>Ecdysozoa</taxon>
        <taxon>Nematoda</taxon>
        <taxon>Chromadorea</taxon>
        <taxon>Rhabditida</taxon>
        <taxon>Spirurina</taxon>
        <taxon>Ascaridomorpha</taxon>
        <taxon>Ascaridoidea</taxon>
        <taxon>Ascarididae</taxon>
        <taxon>Ascaris</taxon>
    </lineage>
</organism>
<keyword evidence="1" id="KW-0812">Transmembrane</keyword>
<name>A0A0M3HKH2_ASCLU</name>
<keyword evidence="1" id="KW-1133">Transmembrane helix</keyword>
<dbReference type="Proteomes" id="UP000036681">
    <property type="component" value="Unplaced"/>
</dbReference>
<proteinExistence type="predicted"/>
<dbReference type="AlphaFoldDB" id="A0A0M3HKH2"/>
<protein>
    <submittedName>
        <fullName evidence="3">Ovule protein</fullName>
    </submittedName>
</protein>
<sequence>MVYTIHLLKRKRNVCTLFFVLHSILLFEDLFLYAFTNLRFVECIIGSVVYVYVVQFAESLSMEK</sequence>
<feature type="transmembrane region" description="Helical" evidence="1">
    <location>
        <begin position="12"/>
        <end position="32"/>
    </location>
</feature>
<reference evidence="3" key="1">
    <citation type="submission" date="2017-02" db="UniProtKB">
        <authorList>
            <consortium name="WormBaseParasite"/>
        </authorList>
    </citation>
    <scope>IDENTIFICATION</scope>
</reference>
<evidence type="ECO:0000256" key="1">
    <source>
        <dbReference type="SAM" id="Phobius"/>
    </source>
</evidence>
<keyword evidence="2" id="KW-1185">Reference proteome</keyword>
<feature type="transmembrane region" description="Helical" evidence="1">
    <location>
        <begin position="38"/>
        <end position="57"/>
    </location>
</feature>
<evidence type="ECO:0000313" key="2">
    <source>
        <dbReference type="Proteomes" id="UP000036681"/>
    </source>
</evidence>